<dbReference type="STRING" id="1293598.IV56_GL000897"/>
<keyword evidence="1 2" id="KW-0963">Cytoplasm</keyword>
<evidence type="ECO:0000313" key="4">
    <source>
        <dbReference type="EMBL" id="KRO18618.1"/>
    </source>
</evidence>
<reference evidence="4 5" key="1">
    <citation type="journal article" date="2015" name="Genome Announc.">
        <title>Expanding the biotechnology potential of lactobacilli through comparative genomics of 213 strains and associated genera.</title>
        <authorList>
            <person name="Sun Z."/>
            <person name="Harris H.M."/>
            <person name="McCann A."/>
            <person name="Guo C."/>
            <person name="Argimon S."/>
            <person name="Zhang W."/>
            <person name="Yang X."/>
            <person name="Jeffery I.B."/>
            <person name="Cooney J.C."/>
            <person name="Kagawa T.F."/>
            <person name="Liu W."/>
            <person name="Song Y."/>
            <person name="Salvetti E."/>
            <person name="Wrobel A."/>
            <person name="Rasinkangas P."/>
            <person name="Parkhill J."/>
            <person name="Rea M.C."/>
            <person name="O'Sullivan O."/>
            <person name="Ritari J."/>
            <person name="Douillard F.P."/>
            <person name="Paul Ross R."/>
            <person name="Yang R."/>
            <person name="Briner A.E."/>
            <person name="Felis G.E."/>
            <person name="de Vos W.M."/>
            <person name="Barrangou R."/>
            <person name="Klaenhammer T.R."/>
            <person name="Caufield P.W."/>
            <person name="Cui Y."/>
            <person name="Zhang H."/>
            <person name="O'Toole P.W."/>
        </authorList>
    </citation>
    <scope>NUCLEOTIDE SEQUENCE [LARGE SCALE GENOMIC DNA]</scope>
    <source>
        <strain evidence="4 5">DSM 24301</strain>
    </source>
</reference>
<comment type="similarity">
    <text evidence="2">Belongs to the UPF0291 family.</text>
</comment>
<comment type="caution">
    <text evidence="4">The sequence shown here is derived from an EMBL/GenBank/DDBJ whole genome shotgun (WGS) entry which is preliminary data.</text>
</comment>
<dbReference type="PANTHER" id="PTHR37300">
    <property type="entry name" value="UPF0291 PROTEIN CBO2609/CLC_2481"/>
    <property type="match status" value="1"/>
</dbReference>
<dbReference type="InterPro" id="IPR009242">
    <property type="entry name" value="DUF896"/>
</dbReference>
<dbReference type="HAMAP" id="MF_01103">
    <property type="entry name" value="UPF0291"/>
    <property type="match status" value="1"/>
</dbReference>
<evidence type="ECO:0000313" key="5">
    <source>
        <dbReference type="Proteomes" id="UP000050969"/>
    </source>
</evidence>
<dbReference type="EMBL" id="JQCE01000004">
    <property type="protein sequence ID" value="KRO18618.1"/>
    <property type="molecule type" value="Genomic_DNA"/>
</dbReference>
<dbReference type="OrthoDB" id="390105at2"/>
<dbReference type="Gene3D" id="1.10.287.540">
    <property type="entry name" value="Helix hairpin bin"/>
    <property type="match status" value="1"/>
</dbReference>
<sequence>MADQPKERIDRINELARKDKEFGLTEEEQEERKALREAYLKDFREGFRDRMAQTKYVDKEGHDVTPEKLRELQRERGWRDEKD</sequence>
<name>A0A0R2N6I4_9LACO</name>
<dbReference type="GO" id="GO:0005737">
    <property type="term" value="C:cytoplasm"/>
    <property type="evidence" value="ECO:0007669"/>
    <property type="project" value="UniProtKB-SubCell"/>
</dbReference>
<evidence type="ECO:0000256" key="1">
    <source>
        <dbReference type="ARBA" id="ARBA00022490"/>
    </source>
</evidence>
<evidence type="ECO:0000256" key="3">
    <source>
        <dbReference type="SAM" id="MobiDB-lite"/>
    </source>
</evidence>
<dbReference type="SUPFAM" id="SSF158221">
    <property type="entry name" value="YnzC-like"/>
    <property type="match status" value="1"/>
</dbReference>
<feature type="region of interest" description="Disordered" evidence="3">
    <location>
        <begin position="57"/>
        <end position="83"/>
    </location>
</feature>
<dbReference type="RefSeq" id="WP_054777191.1">
    <property type="nucleotide sequence ID" value="NZ_BBBX01000009.1"/>
</dbReference>
<accession>A0A0R2N6I4</accession>
<organism evidence="4 5">
    <name type="scientific">Lacticaseibacillus saniviri JCM 17471 = DSM 24301</name>
    <dbReference type="NCBI Taxonomy" id="1293598"/>
    <lineage>
        <taxon>Bacteria</taxon>
        <taxon>Bacillati</taxon>
        <taxon>Bacillota</taxon>
        <taxon>Bacilli</taxon>
        <taxon>Lactobacillales</taxon>
        <taxon>Lactobacillaceae</taxon>
        <taxon>Lacticaseibacillus</taxon>
    </lineage>
</organism>
<comment type="subcellular location">
    <subcellularLocation>
        <location evidence="2">Cytoplasm</location>
    </subcellularLocation>
</comment>
<proteinExistence type="inferred from homology"/>
<dbReference type="Proteomes" id="UP000050969">
    <property type="component" value="Unassembled WGS sequence"/>
</dbReference>
<keyword evidence="5" id="KW-1185">Reference proteome</keyword>
<gene>
    <name evidence="4" type="ORF">IV56_GL000897</name>
</gene>
<dbReference type="AlphaFoldDB" id="A0A0R2N6I4"/>
<evidence type="ECO:0000256" key="2">
    <source>
        <dbReference type="HAMAP-Rule" id="MF_01103"/>
    </source>
</evidence>
<protein>
    <recommendedName>
        <fullName evidence="2">UPF0291 protein IV56_GL000897</fullName>
    </recommendedName>
</protein>
<dbReference type="Pfam" id="PF05979">
    <property type="entry name" value="DUF896"/>
    <property type="match status" value="1"/>
</dbReference>
<dbReference type="PATRIC" id="fig|1293598.4.peg.945"/>
<dbReference type="PANTHER" id="PTHR37300:SF1">
    <property type="entry name" value="UPF0291 PROTEIN YNZC"/>
    <property type="match status" value="1"/>
</dbReference>